<dbReference type="Gene3D" id="3.20.20.150">
    <property type="entry name" value="Divalent-metal-dependent TIM barrel enzymes"/>
    <property type="match status" value="1"/>
</dbReference>
<dbReference type="InterPro" id="IPR018247">
    <property type="entry name" value="EF_Hand_1_Ca_BS"/>
</dbReference>
<dbReference type="Proteomes" id="UP000618579">
    <property type="component" value="Unassembled WGS sequence"/>
</dbReference>
<dbReference type="InterPro" id="IPR002105">
    <property type="entry name" value="Dockerin_1_rpt"/>
</dbReference>
<dbReference type="SUPFAM" id="SSF51658">
    <property type="entry name" value="Xylose isomerase-like"/>
    <property type="match status" value="1"/>
</dbReference>
<dbReference type="Pfam" id="PF07523">
    <property type="entry name" value="Big_3"/>
    <property type="match status" value="1"/>
</dbReference>
<dbReference type="Pfam" id="PF01261">
    <property type="entry name" value="AP_endonuc_2"/>
    <property type="match status" value="1"/>
</dbReference>
<dbReference type="Pfam" id="PF13306">
    <property type="entry name" value="LRR_5"/>
    <property type="match status" value="2"/>
</dbReference>
<dbReference type="EMBL" id="WHNZ01000064">
    <property type="protein sequence ID" value="NOV03690.1"/>
    <property type="molecule type" value="Genomic_DNA"/>
</dbReference>
<gene>
    <name evidence="3" type="ORF">GC097_27150</name>
</gene>
<feature type="domain" description="Dockerin" evidence="2">
    <location>
        <begin position="1035"/>
        <end position="1098"/>
    </location>
</feature>
<dbReference type="InterPro" id="IPR032675">
    <property type="entry name" value="LRR_dom_sf"/>
</dbReference>
<proteinExistence type="predicted"/>
<dbReference type="InterPro" id="IPR022038">
    <property type="entry name" value="Ig-like_bact"/>
</dbReference>
<dbReference type="InterPro" id="IPR036439">
    <property type="entry name" value="Dockerin_dom_sf"/>
</dbReference>
<comment type="caution">
    <text evidence="3">The sequence shown here is derived from an EMBL/GenBank/DDBJ whole genome shotgun (WGS) entry which is preliminary data.</text>
</comment>
<dbReference type="Gene3D" id="2.60.40.680">
    <property type="match status" value="1"/>
</dbReference>
<dbReference type="Pfam" id="PF00963">
    <property type="entry name" value="Cohesin"/>
    <property type="match status" value="1"/>
</dbReference>
<dbReference type="Gene3D" id="3.80.10.10">
    <property type="entry name" value="Ribonuclease Inhibitor"/>
    <property type="match status" value="2"/>
</dbReference>
<protein>
    <submittedName>
        <fullName evidence="3">Leucine-rich repeat protein</fullName>
    </submittedName>
</protein>
<dbReference type="PROSITE" id="PS00018">
    <property type="entry name" value="EF_HAND_1"/>
    <property type="match status" value="1"/>
</dbReference>
<dbReference type="InterPro" id="IPR008965">
    <property type="entry name" value="CBM2/CBM3_carb-bd_dom_sf"/>
</dbReference>
<evidence type="ECO:0000256" key="1">
    <source>
        <dbReference type="SAM" id="SignalP"/>
    </source>
</evidence>
<sequence length="1098" mass="119068">MYKKARKVLSLALAILIALTSLQFTMGTKAQAASVGEAVITFKNTKDNILDLLAAAGYDSTIPTQAAALKSVVIKAGTAKKVFANADFNSGTKSLSNYINLVSFIIEKPDDPTYLTWNGNKVPNNAFKGLVNLKQVKIGIDTSYIGSSAFEGCASLETAEFGLTRTLGPYAFKGATSLKSLTFNKTYLPIGLDDYVGPPPAPGDWFHGVDTDNLNIYVPTDAVAAFQADEDWSGFGNMMSNGDNAPKDADAGAPATQNVIIDNFTTKSLKSAIDSSNFKGTDYGDIKVLTIKAGILDPADCTFIATSLKKLEELYIIGTSNFANGTIPKNAFEGNRFLKKVKADNVTTIGVKAFNLFESLNEVDFPNVTTISSQAFAQTKGSSASKLTTTRFPKLQVIEQRAFYFCVNLTDLYLGSVPPMLTVPEGKQGLWFNFVTNMTIHVPSLAVYNEYIKLENSDQIDWSAMTFVADNGDALPVITPAAPYIDADYDYLRENHPVPYYNGDYKLSLNMYTFNMNLNSWLQGRTSPIPMTTLDAIQWAHDHGFDAVDVTCYYIPGYSNTAMPTPEQQVAIHAYAKQIKDFAGNLGIAISGTGIQNNFADPNQARRDLDIERIKFWTQIASEMGAPVIRVFSGPPPVDITRTGWAAITHDRIVPAIQQIADFAAANYPTVQIGLQNHGDMLATANQVLQTVKWINRPNVGVVNDTGYYRDFMNTDATQYDWYKDISLILPYSNNFQVKKKPGGAETTELMDLNKLFGIIRNSPYRGYIPVELLWLPNDDGYPGKLETPPYDETSAFLASMRKAMQDTKKTVADLNGITVKSLPNQTSYTVGDTLDTTGLVIEATYSDGKQANVSGYTVTPANGTLLSTTGTRMVTVSYTEGSATKTATFTVTVNEASRVTNATLTGTNSIGAGQAFDLNFGLTGVTQAFYAQDLTLTFDPAQLELISIDPLSKDQFSVVTSEKAPGQVRILLASLGENHAVNADGNLLRLSFKAKSIAQTATGTVTLMNVALANGNGVETSVSDASHNVQITVIPRVPGDLNSDGKVSIGDMAIVASWYGKTSADPKWEQYKIADINNDGKIDIVDLAAVARWILQN</sequence>
<dbReference type="Gene3D" id="2.60.40.3630">
    <property type="match status" value="1"/>
</dbReference>
<dbReference type="InterPro" id="IPR013022">
    <property type="entry name" value="Xyl_isomerase-like_TIM-brl"/>
</dbReference>
<dbReference type="PANTHER" id="PTHR12110:SF53">
    <property type="entry name" value="BLR5974 PROTEIN"/>
    <property type="match status" value="1"/>
</dbReference>
<dbReference type="Gene3D" id="1.10.1330.10">
    <property type="entry name" value="Dockerin domain"/>
    <property type="match status" value="1"/>
</dbReference>
<accession>A0ABX1ZYB4</accession>
<organism evidence="3 4">
    <name type="scientific">Paenibacillus planticolens</name>
    <dbReference type="NCBI Taxonomy" id="2654976"/>
    <lineage>
        <taxon>Bacteria</taxon>
        <taxon>Bacillati</taxon>
        <taxon>Bacillota</taxon>
        <taxon>Bacilli</taxon>
        <taxon>Bacillales</taxon>
        <taxon>Paenibacillaceae</taxon>
        <taxon>Paenibacillus</taxon>
    </lineage>
</organism>
<dbReference type="PROSITE" id="PS51766">
    <property type="entry name" value="DOCKERIN"/>
    <property type="match status" value="1"/>
</dbReference>
<reference evidence="3 4" key="1">
    <citation type="submission" date="2019-10" db="EMBL/GenBank/DDBJ databases">
        <title>Description of Paenibacillus pedi sp. nov.</title>
        <authorList>
            <person name="Carlier A."/>
            <person name="Qi S."/>
        </authorList>
    </citation>
    <scope>NUCLEOTIDE SEQUENCE [LARGE SCALE GENOMIC DNA]</scope>
    <source>
        <strain evidence="3 4">LMG 31457</strain>
    </source>
</reference>
<name>A0ABX1ZYB4_9BACL</name>
<dbReference type="SUPFAM" id="SSF49384">
    <property type="entry name" value="Carbohydrate-binding domain"/>
    <property type="match status" value="1"/>
</dbReference>
<dbReference type="RefSeq" id="WP_171686499.1">
    <property type="nucleotide sequence ID" value="NZ_WHNZ01000064.1"/>
</dbReference>
<dbReference type="SUPFAM" id="SSF63446">
    <property type="entry name" value="Type I dockerin domain"/>
    <property type="match status" value="1"/>
</dbReference>
<feature type="chain" id="PRO_5046364666" evidence="1">
    <location>
        <begin position="33"/>
        <end position="1098"/>
    </location>
</feature>
<dbReference type="InterPro" id="IPR050312">
    <property type="entry name" value="IolE/XylAMocC-like"/>
</dbReference>
<feature type="signal peptide" evidence="1">
    <location>
        <begin position="1"/>
        <end position="32"/>
    </location>
</feature>
<dbReference type="PANTHER" id="PTHR12110">
    <property type="entry name" value="HYDROXYPYRUVATE ISOMERASE"/>
    <property type="match status" value="1"/>
</dbReference>
<evidence type="ECO:0000259" key="2">
    <source>
        <dbReference type="PROSITE" id="PS51766"/>
    </source>
</evidence>
<evidence type="ECO:0000313" key="4">
    <source>
        <dbReference type="Proteomes" id="UP000618579"/>
    </source>
</evidence>
<evidence type="ECO:0000313" key="3">
    <source>
        <dbReference type="EMBL" id="NOV03690.1"/>
    </source>
</evidence>
<dbReference type="InterPro" id="IPR016134">
    <property type="entry name" value="Dockerin_dom"/>
</dbReference>
<keyword evidence="4" id="KW-1185">Reference proteome</keyword>
<dbReference type="Pfam" id="PF00404">
    <property type="entry name" value="Dockerin_1"/>
    <property type="match status" value="1"/>
</dbReference>
<dbReference type="InterPro" id="IPR036237">
    <property type="entry name" value="Xyl_isomerase-like_sf"/>
</dbReference>
<dbReference type="SUPFAM" id="SSF52058">
    <property type="entry name" value="L domain-like"/>
    <property type="match status" value="1"/>
</dbReference>
<dbReference type="CDD" id="cd08547">
    <property type="entry name" value="Type_II_cohesin"/>
    <property type="match status" value="1"/>
</dbReference>
<keyword evidence="1" id="KW-0732">Signal</keyword>
<dbReference type="InterPro" id="IPR002102">
    <property type="entry name" value="Cohesin_dom"/>
</dbReference>
<dbReference type="CDD" id="cd14254">
    <property type="entry name" value="Dockerin_II"/>
    <property type="match status" value="1"/>
</dbReference>
<dbReference type="InterPro" id="IPR026906">
    <property type="entry name" value="LRR_5"/>
</dbReference>